<evidence type="ECO:0000313" key="3">
    <source>
        <dbReference type="MGI" id="MGI:1333784"/>
    </source>
</evidence>
<reference evidence="2 4" key="2">
    <citation type="journal article" date="2011" name="PLoS Biol.">
        <title>Modernizing reference genome assemblies.</title>
        <authorList>
            <person name="Church D.M."/>
            <person name="Schneider V.A."/>
            <person name="Graves T."/>
            <person name="Auger K."/>
            <person name="Cunningham F."/>
            <person name="Bouk N."/>
            <person name="Chen H.C."/>
            <person name="Agarwala R."/>
            <person name="McLaren W.M."/>
            <person name="Ritchie G.R."/>
            <person name="Albracht D."/>
            <person name="Kremitzki M."/>
            <person name="Rock S."/>
            <person name="Kotkiewicz H."/>
            <person name="Kremitzki C."/>
            <person name="Wollam A."/>
            <person name="Trani L."/>
            <person name="Fulton L."/>
            <person name="Fulton R."/>
            <person name="Matthews L."/>
            <person name="Whitehead S."/>
            <person name="Chow W."/>
            <person name="Torrance J."/>
            <person name="Dunn M."/>
            <person name="Harden G."/>
            <person name="Threadgold G."/>
            <person name="Wood J."/>
            <person name="Collins J."/>
            <person name="Heath P."/>
            <person name="Griffiths G."/>
            <person name="Pelan S."/>
            <person name="Grafham D."/>
            <person name="Eichler E.E."/>
            <person name="Weinstock G."/>
            <person name="Mardis E.R."/>
            <person name="Wilson R.K."/>
            <person name="Howe K."/>
            <person name="Flicek P."/>
            <person name="Hubbard T."/>
        </authorList>
    </citation>
    <scope>NUCLEOTIDE SEQUENCE [LARGE SCALE GENOMIC DNA]</scope>
    <source>
        <strain evidence="2 4">C57BL/6J</strain>
    </source>
</reference>
<evidence type="ECO:0007829" key="5">
    <source>
        <dbReference type="ProteomicsDB" id="B7ZDF3"/>
    </source>
</evidence>
<keyword evidence="1" id="KW-0472">Membrane</keyword>
<dbReference type="Bgee" id="ENSMUSG00000008855">
    <property type="expression patterns" value="Expressed in retinal neural layer and 257 other cell types or tissues"/>
</dbReference>
<dbReference type="SMR" id="B7ZDF3"/>
<sequence length="142" mass="15224">ACVSALLSVELQPLDEAVLQQKPSVNAVATLEKVIEIQSKHWSCVQRFAAGLGCSLREAQTGEKEEAETVSAMALLSVGAEQAQAVATQEHSPSALSVFVPTGQQRSPWSRSLPCDTLAPIPLGFIIVILFIFSIKNKKSHI</sequence>
<evidence type="ECO:0000313" key="2">
    <source>
        <dbReference type="Ensembl" id="ENSMUSP00000115435.2"/>
    </source>
</evidence>
<name>B7ZDF3_MOUSE</name>
<reference evidence="2 4" key="1">
    <citation type="journal article" date="2009" name="PLoS Biol.">
        <title>Lineage-specific biology revealed by a finished genome assembly of the mouse.</title>
        <authorList>
            <consortium name="Mouse Genome Sequencing Consortium"/>
            <person name="Church D.M."/>
            <person name="Goodstadt L."/>
            <person name="Hillier L.W."/>
            <person name="Zody M.C."/>
            <person name="Goldstein S."/>
            <person name="She X."/>
            <person name="Bult C.J."/>
            <person name="Agarwala R."/>
            <person name="Cherry J.L."/>
            <person name="DiCuccio M."/>
            <person name="Hlavina W."/>
            <person name="Kapustin Y."/>
            <person name="Meric P."/>
            <person name="Maglott D."/>
            <person name="Birtle Z."/>
            <person name="Marques A.C."/>
            <person name="Graves T."/>
            <person name="Zhou S."/>
            <person name="Teague B."/>
            <person name="Potamousis K."/>
            <person name="Churas C."/>
            <person name="Place M."/>
            <person name="Herschleb J."/>
            <person name="Runnheim R."/>
            <person name="Forrest D."/>
            <person name="Amos-Landgraf J."/>
            <person name="Schwartz D.C."/>
            <person name="Cheng Z."/>
            <person name="Lindblad-Toh K."/>
            <person name="Eichler E.E."/>
            <person name="Ponting C.P."/>
        </authorList>
    </citation>
    <scope>NUCLEOTIDE SEQUENCE [LARGE SCALE GENOMIC DNA]</scope>
    <source>
        <strain evidence="2 4">C57BL/6J</strain>
    </source>
</reference>
<gene>
    <name evidence="2 3" type="primary">Hdac5</name>
</gene>
<dbReference type="AlphaFoldDB" id="B7ZDF3"/>
<evidence type="ECO:0000313" key="4">
    <source>
        <dbReference type="Proteomes" id="UP000000589"/>
    </source>
</evidence>
<dbReference type="Gene3D" id="3.40.800.20">
    <property type="entry name" value="Histone deacetylase domain"/>
    <property type="match status" value="1"/>
</dbReference>
<accession>B7ZDF3</accession>
<dbReference type="AGR" id="MGI:1333784"/>
<feature type="non-terminal residue" evidence="2">
    <location>
        <position position="142"/>
    </location>
</feature>
<dbReference type="VEuPathDB" id="HostDB:ENSMUSG00000008855"/>
<dbReference type="HOGENOM" id="CLU_1820242_0_0_1"/>
<dbReference type="ExpressionAtlas" id="B7ZDF3">
    <property type="expression patterns" value="baseline and differential"/>
</dbReference>
<keyword evidence="5" id="KW-1267">Proteomics identification</keyword>
<protein>
    <submittedName>
        <fullName evidence="2">Histone deacetylase 5</fullName>
    </submittedName>
</protein>
<reference evidence="2" key="4">
    <citation type="submission" date="2025-09" db="UniProtKB">
        <authorList>
            <consortium name="Ensembl"/>
        </authorList>
    </citation>
    <scope>IDENTIFICATION</scope>
    <source>
        <strain evidence="2">C57BL/6J</strain>
    </source>
</reference>
<proteinExistence type="evidence at protein level"/>
<dbReference type="Antibodypedia" id="3425">
    <property type="antibodies" value="755 antibodies from 44 providers"/>
</dbReference>
<evidence type="ECO:0000256" key="1">
    <source>
        <dbReference type="SAM" id="Phobius"/>
    </source>
</evidence>
<feature type="transmembrane region" description="Helical" evidence="1">
    <location>
        <begin position="117"/>
        <end position="135"/>
    </location>
</feature>
<dbReference type="Ensembl" id="ENSMUST00000140962.8">
    <property type="protein sequence ID" value="ENSMUSP00000115435.2"/>
    <property type="gene ID" value="ENSMUSG00000008855.18"/>
</dbReference>
<keyword evidence="1" id="KW-0812">Transmembrane</keyword>
<dbReference type="InterPro" id="IPR037138">
    <property type="entry name" value="His_deacetylse_dom_sf"/>
</dbReference>
<feature type="non-terminal residue" evidence="2">
    <location>
        <position position="1"/>
    </location>
</feature>
<dbReference type="Proteomes" id="UP000000589">
    <property type="component" value="Chromosome 11"/>
</dbReference>
<dbReference type="MGI" id="MGI:1333784">
    <property type="gene designation" value="Hdac5"/>
</dbReference>
<organism evidence="2 4">
    <name type="scientific">Mus musculus</name>
    <name type="common">Mouse</name>
    <dbReference type="NCBI Taxonomy" id="10090"/>
    <lineage>
        <taxon>Eukaryota</taxon>
        <taxon>Metazoa</taxon>
        <taxon>Chordata</taxon>
        <taxon>Craniata</taxon>
        <taxon>Vertebrata</taxon>
        <taxon>Euteleostomi</taxon>
        <taxon>Mammalia</taxon>
        <taxon>Eutheria</taxon>
        <taxon>Euarchontoglires</taxon>
        <taxon>Glires</taxon>
        <taxon>Rodentia</taxon>
        <taxon>Myomorpha</taxon>
        <taxon>Muroidea</taxon>
        <taxon>Muridae</taxon>
        <taxon>Murinae</taxon>
        <taxon>Mus</taxon>
        <taxon>Mus</taxon>
    </lineage>
</organism>
<keyword evidence="1" id="KW-1133">Transmembrane helix</keyword>
<keyword evidence="4" id="KW-1185">Reference proteome</keyword>
<dbReference type="ProteomicsDB" id="367389"/>
<dbReference type="GeneTree" id="ENSGT00940000160534"/>
<reference evidence="2" key="3">
    <citation type="submission" date="2025-08" db="UniProtKB">
        <authorList>
            <consortium name="Ensembl"/>
        </authorList>
    </citation>
    <scope>IDENTIFICATION</scope>
    <source>
        <strain evidence="2">C57BL/6J</strain>
    </source>
</reference>